<feature type="domain" description="Tc1-like transposase DDE" evidence="1">
    <location>
        <begin position="3"/>
        <end position="52"/>
    </location>
</feature>
<dbReference type="Gene3D" id="3.30.420.10">
    <property type="entry name" value="Ribonuclease H-like superfamily/Ribonuclease H"/>
    <property type="match status" value="1"/>
</dbReference>
<organism evidence="2 3">
    <name type="scientific">Choiromyces venosus 120613-1</name>
    <dbReference type="NCBI Taxonomy" id="1336337"/>
    <lineage>
        <taxon>Eukaryota</taxon>
        <taxon>Fungi</taxon>
        <taxon>Dikarya</taxon>
        <taxon>Ascomycota</taxon>
        <taxon>Pezizomycotina</taxon>
        <taxon>Pezizomycetes</taxon>
        <taxon>Pezizales</taxon>
        <taxon>Tuberaceae</taxon>
        <taxon>Choiromyces</taxon>
    </lineage>
</organism>
<evidence type="ECO:0000313" key="3">
    <source>
        <dbReference type="Proteomes" id="UP000276215"/>
    </source>
</evidence>
<gene>
    <name evidence="2" type="ORF">L873DRAFT_1807153</name>
</gene>
<name>A0A3N4JQX9_9PEZI</name>
<dbReference type="InterPro" id="IPR036397">
    <property type="entry name" value="RNaseH_sf"/>
</dbReference>
<dbReference type="Proteomes" id="UP000276215">
    <property type="component" value="Unassembled WGS sequence"/>
</dbReference>
<proteinExistence type="predicted"/>
<protein>
    <recommendedName>
        <fullName evidence="1">Tc1-like transposase DDE domain-containing protein</fullName>
    </recommendedName>
</protein>
<sequence length="59" mass="6787">MEDGAPGHRAKLTTQYREWIGLQPYKVSWPASLPDLNPIEAIWHIMKDRLFAANRNGQP</sequence>
<dbReference type="GO" id="GO:0003676">
    <property type="term" value="F:nucleic acid binding"/>
    <property type="evidence" value="ECO:0007669"/>
    <property type="project" value="InterPro"/>
</dbReference>
<accession>A0A3N4JQX9</accession>
<evidence type="ECO:0000313" key="2">
    <source>
        <dbReference type="EMBL" id="RPA99241.1"/>
    </source>
</evidence>
<reference evidence="2 3" key="1">
    <citation type="journal article" date="2018" name="Nat. Ecol. Evol.">
        <title>Pezizomycetes genomes reveal the molecular basis of ectomycorrhizal truffle lifestyle.</title>
        <authorList>
            <person name="Murat C."/>
            <person name="Payen T."/>
            <person name="Noel B."/>
            <person name="Kuo A."/>
            <person name="Morin E."/>
            <person name="Chen J."/>
            <person name="Kohler A."/>
            <person name="Krizsan K."/>
            <person name="Balestrini R."/>
            <person name="Da Silva C."/>
            <person name="Montanini B."/>
            <person name="Hainaut M."/>
            <person name="Levati E."/>
            <person name="Barry K.W."/>
            <person name="Belfiori B."/>
            <person name="Cichocki N."/>
            <person name="Clum A."/>
            <person name="Dockter R.B."/>
            <person name="Fauchery L."/>
            <person name="Guy J."/>
            <person name="Iotti M."/>
            <person name="Le Tacon F."/>
            <person name="Lindquist E.A."/>
            <person name="Lipzen A."/>
            <person name="Malagnac F."/>
            <person name="Mello A."/>
            <person name="Molinier V."/>
            <person name="Miyauchi S."/>
            <person name="Poulain J."/>
            <person name="Riccioni C."/>
            <person name="Rubini A."/>
            <person name="Sitrit Y."/>
            <person name="Splivallo R."/>
            <person name="Traeger S."/>
            <person name="Wang M."/>
            <person name="Zifcakova L."/>
            <person name="Wipf D."/>
            <person name="Zambonelli A."/>
            <person name="Paolocci F."/>
            <person name="Nowrousian M."/>
            <person name="Ottonello S."/>
            <person name="Baldrian P."/>
            <person name="Spatafora J.W."/>
            <person name="Henrissat B."/>
            <person name="Nagy L.G."/>
            <person name="Aury J.M."/>
            <person name="Wincker P."/>
            <person name="Grigoriev I.V."/>
            <person name="Bonfante P."/>
            <person name="Martin F.M."/>
        </authorList>
    </citation>
    <scope>NUCLEOTIDE SEQUENCE [LARGE SCALE GENOMIC DNA]</scope>
    <source>
        <strain evidence="2 3">120613-1</strain>
    </source>
</reference>
<dbReference type="OrthoDB" id="4737581at2759"/>
<dbReference type="EMBL" id="ML120389">
    <property type="protein sequence ID" value="RPA99241.1"/>
    <property type="molecule type" value="Genomic_DNA"/>
</dbReference>
<dbReference type="Pfam" id="PF13358">
    <property type="entry name" value="DDE_3"/>
    <property type="match status" value="1"/>
</dbReference>
<dbReference type="InterPro" id="IPR038717">
    <property type="entry name" value="Tc1-like_DDE_dom"/>
</dbReference>
<keyword evidence="3" id="KW-1185">Reference proteome</keyword>
<evidence type="ECO:0000259" key="1">
    <source>
        <dbReference type="Pfam" id="PF13358"/>
    </source>
</evidence>
<dbReference type="AlphaFoldDB" id="A0A3N4JQX9"/>